<dbReference type="AlphaFoldDB" id="A0A8H3N1F2"/>
<accession>A0A8H3N1F2</accession>
<organism evidence="1 2">
    <name type="scientific">Aspergillus udagawae</name>
    <dbReference type="NCBI Taxonomy" id="91492"/>
    <lineage>
        <taxon>Eukaryota</taxon>
        <taxon>Fungi</taxon>
        <taxon>Dikarya</taxon>
        <taxon>Ascomycota</taxon>
        <taxon>Pezizomycotina</taxon>
        <taxon>Eurotiomycetes</taxon>
        <taxon>Eurotiomycetidae</taxon>
        <taxon>Eurotiales</taxon>
        <taxon>Aspergillaceae</taxon>
        <taxon>Aspergillus</taxon>
        <taxon>Aspergillus subgen. Fumigati</taxon>
    </lineage>
</organism>
<dbReference type="EMBL" id="BLKC01000004">
    <property type="protein sequence ID" value="GFF24148.1"/>
    <property type="molecule type" value="Genomic_DNA"/>
</dbReference>
<proteinExistence type="predicted"/>
<evidence type="ECO:0000313" key="2">
    <source>
        <dbReference type="Proteomes" id="UP000465221"/>
    </source>
</evidence>
<gene>
    <name evidence="1" type="ORF">IFM46972_00943</name>
</gene>
<reference evidence="1 2" key="1">
    <citation type="submission" date="2020-01" db="EMBL/GenBank/DDBJ databases">
        <title>Draft genome sequence of Aspergillus udagawae IFM 46972.</title>
        <authorList>
            <person name="Takahashi H."/>
            <person name="Yaguchi T."/>
        </authorList>
    </citation>
    <scope>NUCLEOTIDE SEQUENCE [LARGE SCALE GENOMIC DNA]</scope>
    <source>
        <strain evidence="1 2">IFM 46972</strain>
    </source>
</reference>
<comment type="caution">
    <text evidence="1">The sequence shown here is derived from an EMBL/GenBank/DDBJ whole genome shotgun (WGS) entry which is preliminary data.</text>
</comment>
<evidence type="ECO:0000313" key="1">
    <source>
        <dbReference type="EMBL" id="GFF24148.1"/>
    </source>
</evidence>
<dbReference type="Proteomes" id="UP000465221">
    <property type="component" value="Unassembled WGS sequence"/>
</dbReference>
<name>A0A8H3N1F2_9EURO</name>
<protein>
    <submittedName>
        <fullName evidence="1">Uncharacterized protein</fullName>
    </submittedName>
</protein>
<sequence>MPTPSPDHSPLLGTQAPAESSFRRRRFFFQVKNHILAARELLSLKYESLEPSIGSRVALSLDSDGKIVARSVFISYNSVTLVFTVGMPTAFPSCRQPWILDEFIRAGWYRDSPISDVICSAKSLLEAERLPPAHNRVCIRVFPAISIPPDAERCLADWRGRAL</sequence>